<dbReference type="EMBL" id="CP003697">
    <property type="protein sequence ID" value="AGF71884.1"/>
    <property type="molecule type" value="Genomic_DNA"/>
</dbReference>
<dbReference type="STRING" id="1121362.A605_04365"/>
<dbReference type="eggNOG" id="ENOG5031K18">
    <property type="taxonomic scope" value="Bacteria"/>
</dbReference>
<evidence type="ECO:0000313" key="3">
    <source>
        <dbReference type="Proteomes" id="UP000011723"/>
    </source>
</evidence>
<dbReference type="PATRIC" id="fig|1121362.3.peg.877"/>
<sequence>MIENDSLQTTPRRERRRIVRPSDAEDIDRSVDQPDDSFGTPTSWDNEREVILDDGDTPPPTENDDFWNEERPPHYS</sequence>
<organism evidence="2 3">
    <name type="scientific">Corynebacterium halotolerans YIM 70093 = DSM 44683</name>
    <dbReference type="NCBI Taxonomy" id="1121362"/>
    <lineage>
        <taxon>Bacteria</taxon>
        <taxon>Bacillati</taxon>
        <taxon>Actinomycetota</taxon>
        <taxon>Actinomycetes</taxon>
        <taxon>Mycobacteriales</taxon>
        <taxon>Corynebacteriaceae</taxon>
        <taxon>Corynebacterium</taxon>
    </lineage>
</organism>
<name>M1MVW5_9CORY</name>
<evidence type="ECO:0000256" key="1">
    <source>
        <dbReference type="SAM" id="MobiDB-lite"/>
    </source>
</evidence>
<dbReference type="Proteomes" id="UP000011723">
    <property type="component" value="Chromosome"/>
</dbReference>
<feature type="compositionally biased region" description="Basic and acidic residues" evidence="1">
    <location>
        <begin position="20"/>
        <end position="32"/>
    </location>
</feature>
<feature type="compositionally biased region" description="Acidic residues" evidence="1">
    <location>
        <begin position="52"/>
        <end position="67"/>
    </location>
</feature>
<evidence type="ECO:0000313" key="2">
    <source>
        <dbReference type="EMBL" id="AGF71884.1"/>
    </source>
</evidence>
<keyword evidence="3" id="KW-1185">Reference proteome</keyword>
<dbReference type="KEGG" id="chn:A605_04365"/>
<gene>
    <name evidence="2" type="ORF">A605_04365</name>
</gene>
<dbReference type="AlphaFoldDB" id="M1MVW5"/>
<dbReference type="RefSeq" id="WP_015400303.1">
    <property type="nucleotide sequence ID" value="NC_020302.1"/>
</dbReference>
<feature type="region of interest" description="Disordered" evidence="1">
    <location>
        <begin position="1"/>
        <end position="76"/>
    </location>
</feature>
<accession>M1MVW5</accession>
<feature type="compositionally biased region" description="Polar residues" evidence="1">
    <location>
        <begin position="1"/>
        <end position="10"/>
    </location>
</feature>
<protein>
    <submittedName>
        <fullName evidence="2">Uncharacterized protein</fullName>
    </submittedName>
</protein>
<reference evidence="2 3" key="1">
    <citation type="journal article" date="2012" name="Stand. Genomic Sci.">
        <title>Genome sequence of the halotolerant bacterium Corynebacterium halotolerans type strain YIM 70093(T) (= DSM 44683(T)).</title>
        <authorList>
            <person name="Ruckert C."/>
            <person name="Albersmeier A."/>
            <person name="Al-Dilaimi A."/>
            <person name="Niehaus K."/>
            <person name="Szczepanowski R."/>
            <person name="Kalinowski J."/>
        </authorList>
    </citation>
    <scope>NUCLEOTIDE SEQUENCE [LARGE SCALE GENOMIC DNA]</scope>
    <source>
        <strain evidence="2">YIM 70093</strain>
    </source>
</reference>
<dbReference type="HOGENOM" id="CLU_194387_1_0_11"/>
<proteinExistence type="predicted"/>